<proteinExistence type="predicted"/>
<sequence length="39" mass="4751">MVPSRKLFFFLVKDMSLSVIFYFLFSFFLFCCYKSMETS</sequence>
<evidence type="ECO:0000256" key="1">
    <source>
        <dbReference type="SAM" id="Phobius"/>
    </source>
</evidence>
<name>A0A0E9P996_ANGAN</name>
<keyword evidence="1" id="KW-1133">Transmembrane helix</keyword>
<keyword evidence="1" id="KW-0812">Transmembrane</keyword>
<reference evidence="2" key="2">
    <citation type="journal article" date="2015" name="Fish Shellfish Immunol.">
        <title>Early steps in the European eel (Anguilla anguilla)-Vibrio vulnificus interaction in the gills: Role of the RtxA13 toxin.</title>
        <authorList>
            <person name="Callol A."/>
            <person name="Pajuelo D."/>
            <person name="Ebbesson L."/>
            <person name="Teles M."/>
            <person name="MacKenzie S."/>
            <person name="Amaro C."/>
        </authorList>
    </citation>
    <scope>NUCLEOTIDE SEQUENCE</scope>
</reference>
<protein>
    <submittedName>
        <fullName evidence="2">Uncharacterized protein</fullName>
    </submittedName>
</protein>
<dbReference type="EMBL" id="GBXM01107937">
    <property type="protein sequence ID" value="JAH00640.1"/>
    <property type="molecule type" value="Transcribed_RNA"/>
</dbReference>
<evidence type="ECO:0000313" key="2">
    <source>
        <dbReference type="EMBL" id="JAH00640.1"/>
    </source>
</evidence>
<reference evidence="2" key="1">
    <citation type="submission" date="2014-11" db="EMBL/GenBank/DDBJ databases">
        <authorList>
            <person name="Amaro Gonzalez C."/>
        </authorList>
    </citation>
    <scope>NUCLEOTIDE SEQUENCE</scope>
</reference>
<dbReference type="AlphaFoldDB" id="A0A0E9P996"/>
<keyword evidence="1" id="KW-0472">Membrane</keyword>
<organism evidence="2">
    <name type="scientific">Anguilla anguilla</name>
    <name type="common">European freshwater eel</name>
    <name type="synonym">Muraena anguilla</name>
    <dbReference type="NCBI Taxonomy" id="7936"/>
    <lineage>
        <taxon>Eukaryota</taxon>
        <taxon>Metazoa</taxon>
        <taxon>Chordata</taxon>
        <taxon>Craniata</taxon>
        <taxon>Vertebrata</taxon>
        <taxon>Euteleostomi</taxon>
        <taxon>Actinopterygii</taxon>
        <taxon>Neopterygii</taxon>
        <taxon>Teleostei</taxon>
        <taxon>Anguilliformes</taxon>
        <taxon>Anguillidae</taxon>
        <taxon>Anguilla</taxon>
    </lineage>
</organism>
<feature type="transmembrane region" description="Helical" evidence="1">
    <location>
        <begin position="15"/>
        <end position="33"/>
    </location>
</feature>
<accession>A0A0E9P996</accession>